<evidence type="ECO:0000256" key="1">
    <source>
        <dbReference type="SAM" id="MobiDB-lite"/>
    </source>
</evidence>
<feature type="region of interest" description="Disordered" evidence="1">
    <location>
        <begin position="250"/>
        <end position="473"/>
    </location>
</feature>
<feature type="region of interest" description="Disordered" evidence="1">
    <location>
        <begin position="157"/>
        <end position="218"/>
    </location>
</feature>
<feature type="compositionally biased region" description="Polar residues" evidence="1">
    <location>
        <begin position="71"/>
        <end position="85"/>
    </location>
</feature>
<dbReference type="AlphaFoldDB" id="A0AAD9GVL9"/>
<feature type="compositionally biased region" description="Polar residues" evidence="1">
    <location>
        <begin position="394"/>
        <end position="405"/>
    </location>
</feature>
<evidence type="ECO:0000313" key="4">
    <source>
        <dbReference type="EMBL" id="KAK1945409.1"/>
    </source>
</evidence>
<feature type="compositionally biased region" description="Polar residues" evidence="1">
    <location>
        <begin position="652"/>
        <end position="679"/>
    </location>
</feature>
<feature type="region of interest" description="Disordered" evidence="1">
    <location>
        <begin position="62"/>
        <end position="85"/>
    </location>
</feature>
<evidence type="ECO:0000256" key="3">
    <source>
        <dbReference type="SAM" id="SignalP"/>
    </source>
</evidence>
<feature type="compositionally biased region" description="Low complexity" evidence="1">
    <location>
        <begin position="1007"/>
        <end position="1065"/>
    </location>
</feature>
<feature type="region of interest" description="Disordered" evidence="1">
    <location>
        <begin position="742"/>
        <end position="767"/>
    </location>
</feature>
<feature type="compositionally biased region" description="Basic and acidic residues" evidence="1">
    <location>
        <begin position="436"/>
        <end position="452"/>
    </location>
</feature>
<dbReference type="Proteomes" id="UP001259832">
    <property type="component" value="Unassembled WGS sequence"/>
</dbReference>
<proteinExistence type="predicted"/>
<feature type="compositionally biased region" description="Basic and acidic residues" evidence="1">
    <location>
        <begin position="320"/>
        <end position="338"/>
    </location>
</feature>
<comment type="caution">
    <text evidence="4">The sequence shown here is derived from an EMBL/GenBank/DDBJ whole genome shotgun (WGS) entry which is preliminary data.</text>
</comment>
<feature type="transmembrane region" description="Helical" evidence="2">
    <location>
        <begin position="1099"/>
        <end position="1120"/>
    </location>
</feature>
<organism evidence="4 5">
    <name type="scientific">Phytophthora citrophthora</name>
    <dbReference type="NCBI Taxonomy" id="4793"/>
    <lineage>
        <taxon>Eukaryota</taxon>
        <taxon>Sar</taxon>
        <taxon>Stramenopiles</taxon>
        <taxon>Oomycota</taxon>
        <taxon>Peronosporomycetes</taxon>
        <taxon>Peronosporales</taxon>
        <taxon>Peronosporaceae</taxon>
        <taxon>Phytophthora</taxon>
    </lineage>
</organism>
<feature type="compositionally biased region" description="Basic and acidic residues" evidence="1">
    <location>
        <begin position="259"/>
        <end position="289"/>
    </location>
</feature>
<feature type="signal peptide" evidence="3">
    <location>
        <begin position="1"/>
        <end position="19"/>
    </location>
</feature>
<name>A0AAD9GVL9_9STRA</name>
<protein>
    <recommendedName>
        <fullName evidence="6">Mucin-like protein</fullName>
    </recommendedName>
</protein>
<evidence type="ECO:0008006" key="6">
    <source>
        <dbReference type="Google" id="ProtNLM"/>
    </source>
</evidence>
<keyword evidence="2" id="KW-0812">Transmembrane</keyword>
<keyword evidence="5" id="KW-1185">Reference proteome</keyword>
<feature type="region of interest" description="Disordered" evidence="1">
    <location>
        <begin position="498"/>
        <end position="685"/>
    </location>
</feature>
<feature type="compositionally biased region" description="Polar residues" evidence="1">
    <location>
        <begin position="562"/>
        <end position="581"/>
    </location>
</feature>
<feature type="compositionally biased region" description="Low complexity" evidence="1">
    <location>
        <begin position="376"/>
        <end position="385"/>
    </location>
</feature>
<evidence type="ECO:0000313" key="5">
    <source>
        <dbReference type="Proteomes" id="UP001259832"/>
    </source>
</evidence>
<gene>
    <name evidence="4" type="ORF">P3T76_002457</name>
</gene>
<feature type="compositionally biased region" description="Basic and acidic residues" evidence="1">
    <location>
        <begin position="363"/>
        <end position="373"/>
    </location>
</feature>
<feature type="region of interest" description="Disordered" evidence="1">
    <location>
        <begin position="883"/>
        <end position="1065"/>
    </location>
</feature>
<evidence type="ECO:0000256" key="2">
    <source>
        <dbReference type="SAM" id="Phobius"/>
    </source>
</evidence>
<keyword evidence="2" id="KW-0472">Membrane</keyword>
<dbReference type="EMBL" id="JASMQC010000004">
    <property type="protein sequence ID" value="KAK1945409.1"/>
    <property type="molecule type" value="Genomic_DNA"/>
</dbReference>
<feature type="compositionally biased region" description="Basic and acidic residues" evidence="1">
    <location>
        <begin position="103"/>
        <end position="116"/>
    </location>
</feature>
<keyword evidence="3" id="KW-0732">Signal</keyword>
<feature type="compositionally biased region" description="Polar residues" evidence="1">
    <location>
        <begin position="628"/>
        <end position="641"/>
    </location>
</feature>
<feature type="compositionally biased region" description="Basic and acidic residues" evidence="1">
    <location>
        <begin position="582"/>
        <end position="611"/>
    </location>
</feature>
<feature type="compositionally biased region" description="Polar residues" evidence="1">
    <location>
        <begin position="118"/>
        <end position="127"/>
    </location>
</feature>
<feature type="chain" id="PRO_5041984916" description="Mucin-like protein" evidence="3">
    <location>
        <begin position="20"/>
        <end position="1152"/>
    </location>
</feature>
<keyword evidence="2" id="KW-1133">Transmembrane helix</keyword>
<reference evidence="4" key="1">
    <citation type="submission" date="2023-08" db="EMBL/GenBank/DDBJ databases">
        <title>Reference Genome Resource for the Citrus Pathogen Phytophthora citrophthora.</title>
        <authorList>
            <person name="Moller H."/>
            <person name="Coetzee B."/>
            <person name="Rose L.J."/>
            <person name="Van Niekerk J.M."/>
        </authorList>
    </citation>
    <scope>NUCLEOTIDE SEQUENCE</scope>
    <source>
        <strain evidence="4">STE-U-9442</strain>
    </source>
</reference>
<feature type="region of interest" description="Disordered" evidence="1">
    <location>
        <begin position="99"/>
        <end position="143"/>
    </location>
</feature>
<sequence length="1152" mass="121716">MRRFLVLVVLLGSSVSAHSYYFADSFEEANPVSNGYDSGGNKAHTWQKDDKLGQLRGSAMISSADVDDKGTSSTSEKASESLPTVNQVSSVIVPWGSGISTKTQKDDHKANAEGDTYKATTTSNTVKEQPVLGNSKPQFSTDASGQVMKAPTLSNVNESQAIVPRDANKTSTANATISREERINSTSENMISPYKDKLNSSPVNKTDRSTPDSVSSELKHGLDVSSSAFKSLSNFTDGAITSPIERNESFNGSVYHAPMKRESGPGDGDIRSDVQKNQEKQQPGDRSGTRDTNLTLHELEKHPVAPSGGVEAVIVPWRRGTLDSKLEAKDFGNADKRGNGGVGAEISSKKDEKQDYGAVLHDTNTENAKEKPRLPSSPESNSSSDKTSDLYDPKNSSTSKETTGSRLADSPTERNGYPSSEDVKQGESVNIPWENRASRPSDSKAHASEPTHNDTAGGGEWGRPNYGKPQLTRDYTVNKPHVLDNVVPWNGQYSLIARGLQSEPEDQKSGEYPAGESNEHARAAEENQQPVEANGAKGAEEPGVQAAPKDEGQQTGEHPVVESSQQTAVSEEHQPVTSSSEPRVEGPSDNTAAKEHTVEESGGHTEGEKEPVNSNGGKESAATKDENQNPAEQTGGQSIEVSSEVKHEDQQPAEQTVGVSGESTQVQEEGGRQSEQPIGNATEVKDGVMTTMNVSEENVRWDQDDCDPCEVPTLPPTLAPIYPRGEDDYMKYLPNVSETTESWKDLTENLPPKPPTKTPNTRSPPRDEFIHCTKIIGNYGEIYECTTNNTALPTPAPTQPQPGKTCIDVSVEGDATYCIEGPICSGSDSLPAGYLCPIKGDVAVKDCWGDKLPSWTSAGTCVAPVNATCARIKTGAWGCVFGEPSKATGSPATEKPTETPSGTPAVTEAPPEIPTPAPTAPKTEAPESPHETAPAPTVPRMEAPTKPPYEATPGPTVPKTENPPGAHEVTPSPTVPRTAIPGPTPALTKASDPQKSTPAPSRPYDATPSPTKFSSPPTPTPAVTTTRDGTTYPTTTGTTKPATSPTTTPEATTSTPGTSTGADAYANTGASAADANSAIGASTSKGNTSTSASGLDKGAIAGIIIACVVFAAFIVVAVLYKQRSIARQREENLFADLSATGARPLETDYAAM</sequence>
<accession>A0AAD9GVL9</accession>